<dbReference type="PANTHER" id="PTHR42901">
    <property type="entry name" value="ALCOHOL DEHYDROGENASE"/>
    <property type="match status" value="1"/>
</dbReference>
<dbReference type="InterPro" id="IPR036291">
    <property type="entry name" value="NAD(P)-bd_dom_sf"/>
</dbReference>
<dbReference type="Pfam" id="PF00106">
    <property type="entry name" value="adh_short"/>
    <property type="match status" value="1"/>
</dbReference>
<dbReference type="SUPFAM" id="SSF51735">
    <property type="entry name" value="NAD(P)-binding Rossmann-fold domains"/>
    <property type="match status" value="1"/>
</dbReference>
<dbReference type="PROSITE" id="PS00061">
    <property type="entry name" value="ADH_SHORT"/>
    <property type="match status" value="1"/>
</dbReference>
<dbReference type="RefSeq" id="WP_345199064.1">
    <property type="nucleotide sequence ID" value="NZ_BAABFL010000476.1"/>
</dbReference>
<proteinExistence type="inferred from homology"/>
<accession>A0ABP8VBU8</accession>
<protein>
    <submittedName>
        <fullName evidence="3">YciK family oxidoreductase</fullName>
    </submittedName>
</protein>
<dbReference type="EMBL" id="BAABFL010000476">
    <property type="protein sequence ID" value="GAA4652490.1"/>
    <property type="molecule type" value="Genomic_DNA"/>
</dbReference>
<reference evidence="4" key="1">
    <citation type="journal article" date="2019" name="Int. J. Syst. Evol. Microbiol.">
        <title>The Global Catalogue of Microorganisms (GCM) 10K type strain sequencing project: providing services to taxonomists for standard genome sequencing and annotation.</title>
        <authorList>
            <consortium name="The Broad Institute Genomics Platform"/>
            <consortium name="The Broad Institute Genome Sequencing Center for Infectious Disease"/>
            <person name="Wu L."/>
            <person name="Ma J."/>
        </authorList>
    </citation>
    <scope>NUCLEOTIDE SEQUENCE [LARGE SCALE GENOMIC DNA]</scope>
    <source>
        <strain evidence="4">JCM 17805</strain>
    </source>
</reference>
<evidence type="ECO:0000313" key="4">
    <source>
        <dbReference type="Proteomes" id="UP001500604"/>
    </source>
</evidence>
<comment type="caution">
    <text evidence="3">The sequence shown here is derived from an EMBL/GenBank/DDBJ whole genome shotgun (WGS) entry which is preliminary data.</text>
</comment>
<dbReference type="InterPro" id="IPR002347">
    <property type="entry name" value="SDR_fam"/>
</dbReference>
<dbReference type="Gene3D" id="3.40.50.720">
    <property type="entry name" value="NAD(P)-binding Rossmann-like Domain"/>
    <property type="match status" value="1"/>
</dbReference>
<dbReference type="NCBIfam" id="NF006509">
    <property type="entry name" value="PRK08945.1"/>
    <property type="match status" value="1"/>
</dbReference>
<gene>
    <name evidence="3" type="ORF">GCM10023116_47740</name>
</gene>
<evidence type="ECO:0000313" key="3">
    <source>
        <dbReference type="EMBL" id="GAA4652490.1"/>
    </source>
</evidence>
<dbReference type="InterPro" id="IPR020904">
    <property type="entry name" value="Sc_DH/Rdtase_CS"/>
</dbReference>
<sequence>MSQQPSNNKETTTPANRYEAPQNLLQDKVILVTGAGDGIGKAAALAFARHGATVILLGRTTEKLEAVYDIIEENGWPQAAIYPMNLEGAAMHDYETMAATIEKEFGQLHGLLHNAGLLGKLGPLSQYDPDMWQRIMQVNVNAEFMMTQVLLPIMRESGPASIIFTTSNVGHKGRANWGAYAVSKFATEGLMQTLADEEDGISQIRVNCINPGRVRTAMRASAYPGEDPMTLKAPEEIMAAYLYLTGDDSLSISGHIINAQ</sequence>
<keyword evidence="2" id="KW-0560">Oxidoreductase</keyword>
<dbReference type="PANTHER" id="PTHR42901:SF1">
    <property type="entry name" value="ALCOHOL DEHYDROGENASE"/>
    <property type="match status" value="1"/>
</dbReference>
<dbReference type="PRINTS" id="PR00081">
    <property type="entry name" value="GDHRDH"/>
</dbReference>
<dbReference type="Proteomes" id="UP001500604">
    <property type="component" value="Unassembled WGS sequence"/>
</dbReference>
<evidence type="ECO:0000256" key="1">
    <source>
        <dbReference type="ARBA" id="ARBA00006484"/>
    </source>
</evidence>
<organism evidence="3 4">
    <name type="scientific">Kistimonas scapharcae</name>
    <dbReference type="NCBI Taxonomy" id="1036133"/>
    <lineage>
        <taxon>Bacteria</taxon>
        <taxon>Pseudomonadati</taxon>
        <taxon>Pseudomonadota</taxon>
        <taxon>Gammaproteobacteria</taxon>
        <taxon>Oceanospirillales</taxon>
        <taxon>Endozoicomonadaceae</taxon>
        <taxon>Kistimonas</taxon>
    </lineage>
</organism>
<evidence type="ECO:0000256" key="2">
    <source>
        <dbReference type="ARBA" id="ARBA00023002"/>
    </source>
</evidence>
<comment type="similarity">
    <text evidence="1">Belongs to the short-chain dehydrogenases/reductases (SDR) family.</text>
</comment>
<keyword evidence="4" id="KW-1185">Reference proteome</keyword>
<name>A0ABP8VBU8_9GAMM</name>